<dbReference type="GO" id="GO:0008270">
    <property type="term" value="F:zinc ion binding"/>
    <property type="evidence" value="ECO:0007669"/>
    <property type="project" value="InterPro"/>
</dbReference>
<dbReference type="EMBL" id="CP011112">
    <property type="protein sequence ID" value="AKU17033.1"/>
    <property type="molecule type" value="Genomic_DNA"/>
</dbReference>
<dbReference type="InterPro" id="IPR052892">
    <property type="entry name" value="NA-targeting_endonuclease"/>
</dbReference>
<keyword evidence="2" id="KW-0378">Hydrolase</keyword>
<dbReference type="OrthoDB" id="9802901at2"/>
<dbReference type="Gene3D" id="1.10.30.50">
    <property type="match status" value="1"/>
</dbReference>
<dbReference type="AlphaFoldDB" id="A0A0K1JKB8"/>
<dbReference type="PANTHER" id="PTHR33877">
    <property type="entry name" value="SLL1193 PROTEIN"/>
    <property type="match status" value="1"/>
</dbReference>
<keyword evidence="2" id="KW-0255">Endonuclease</keyword>
<dbReference type="GO" id="GO:0004519">
    <property type="term" value="F:endonuclease activity"/>
    <property type="evidence" value="ECO:0007669"/>
    <property type="project" value="UniProtKB-KW"/>
</dbReference>
<evidence type="ECO:0000313" key="3">
    <source>
        <dbReference type="Proteomes" id="UP000066480"/>
    </source>
</evidence>
<gene>
    <name evidence="2" type="ORF">VV02_16120</name>
</gene>
<dbReference type="Proteomes" id="UP000066480">
    <property type="component" value="Chromosome"/>
</dbReference>
<evidence type="ECO:0000259" key="1">
    <source>
        <dbReference type="SMART" id="SM00507"/>
    </source>
</evidence>
<protein>
    <submittedName>
        <fullName evidence="2">HNH endonuclease</fullName>
    </submittedName>
</protein>
<dbReference type="InterPro" id="IPR003615">
    <property type="entry name" value="HNH_nuc"/>
</dbReference>
<dbReference type="SMART" id="SM00507">
    <property type="entry name" value="HNHc"/>
    <property type="match status" value="1"/>
</dbReference>
<keyword evidence="2" id="KW-0540">Nuclease</keyword>
<sequence>MTQVAVWNADETFLHTVPLKHAITMLHRRVAEIHEAVEGETFGPYARPKVLRLIRYVVRRWEYAKTKAAYSREGVLARDDGRCAYCGLPGADTMDHIQPRSRGGATSWMNAVAAHRHCNQVKGDRTPEEAGMPLLWEPYVPTRGRLHRARLIHP</sequence>
<dbReference type="STRING" id="571913.VV02_16120"/>
<dbReference type="CDD" id="cd00085">
    <property type="entry name" value="HNHc"/>
    <property type="match status" value="1"/>
</dbReference>
<dbReference type="Pfam" id="PF01844">
    <property type="entry name" value="HNH"/>
    <property type="match status" value="1"/>
</dbReference>
<name>A0A0K1JKB8_9MICO</name>
<dbReference type="KEGG" id="lmoi:VV02_16120"/>
<dbReference type="GO" id="GO:0003676">
    <property type="term" value="F:nucleic acid binding"/>
    <property type="evidence" value="ECO:0007669"/>
    <property type="project" value="InterPro"/>
</dbReference>
<dbReference type="RefSeq" id="WP_052593058.1">
    <property type="nucleotide sequence ID" value="NZ_CP011112.1"/>
</dbReference>
<dbReference type="PATRIC" id="fig|571913.6.peg.3272"/>
<reference evidence="2 3" key="1">
    <citation type="submission" date="2015-03" db="EMBL/GenBank/DDBJ databases">
        <title>Luteipulveratus halotolerans sp. nov., a novel actinobacterium (Dermacoccaceae) from Sarawak, Malaysia.</title>
        <authorList>
            <person name="Juboi H."/>
            <person name="Basik A."/>
            <person name="Shamsul S.S."/>
            <person name="Arnold P."/>
            <person name="Schmitt E.K."/>
            <person name="Sanglier J.-J."/>
            <person name="Yeo T."/>
        </authorList>
    </citation>
    <scope>NUCLEOTIDE SEQUENCE [LARGE SCALE GENOMIC DNA]</scope>
    <source>
        <strain evidence="2 3">MN07-A0370</strain>
    </source>
</reference>
<dbReference type="InterPro" id="IPR002711">
    <property type="entry name" value="HNH"/>
</dbReference>
<evidence type="ECO:0000313" key="2">
    <source>
        <dbReference type="EMBL" id="AKU17033.1"/>
    </source>
</evidence>
<keyword evidence="3" id="KW-1185">Reference proteome</keyword>
<accession>A0A0K1JKB8</accession>
<dbReference type="PANTHER" id="PTHR33877:SF2">
    <property type="entry name" value="OS07G0170200 PROTEIN"/>
    <property type="match status" value="1"/>
</dbReference>
<feature type="domain" description="HNH nuclease" evidence="1">
    <location>
        <begin position="70"/>
        <end position="120"/>
    </location>
</feature>
<organism evidence="2 3">
    <name type="scientific">Luteipulveratus mongoliensis</name>
    <dbReference type="NCBI Taxonomy" id="571913"/>
    <lineage>
        <taxon>Bacteria</taxon>
        <taxon>Bacillati</taxon>
        <taxon>Actinomycetota</taxon>
        <taxon>Actinomycetes</taxon>
        <taxon>Micrococcales</taxon>
        <taxon>Dermacoccaceae</taxon>
        <taxon>Luteipulveratus</taxon>
    </lineage>
</organism>
<proteinExistence type="predicted"/>